<evidence type="ECO:0000256" key="2">
    <source>
        <dbReference type="SAM" id="SignalP"/>
    </source>
</evidence>
<reference evidence="3" key="1">
    <citation type="submission" date="2024-07" db="EMBL/GenBank/DDBJ databases">
        <authorList>
            <person name="Biller S.J."/>
        </authorList>
    </citation>
    <scope>NUCLEOTIDE SEQUENCE</scope>
    <source>
        <strain evidence="3">WC2420</strain>
    </source>
</reference>
<evidence type="ECO:0000256" key="1">
    <source>
        <dbReference type="SAM" id="MobiDB-lite"/>
    </source>
</evidence>
<organism evidence="3">
    <name type="scientific">Rouxiella sp. WC2420</name>
    <dbReference type="NCBI Taxonomy" id="3234145"/>
    <lineage>
        <taxon>Bacteria</taxon>
        <taxon>Pseudomonadati</taxon>
        <taxon>Pseudomonadota</taxon>
        <taxon>Gammaproteobacteria</taxon>
        <taxon>Enterobacterales</taxon>
        <taxon>Yersiniaceae</taxon>
        <taxon>Rouxiella</taxon>
    </lineage>
</organism>
<keyword evidence="2" id="KW-0732">Signal</keyword>
<accession>A0AB39VKW9</accession>
<sequence length="129" mass="14353">MKKTHLMLCVALVLPAIAQVNFVQAASINVNAPGVSVHIGDKDRHGNYWDGYDWRSPQWWREHHNQRIGERNNRGQYWHGDRWDAAPPPKHNNGGRPQPHGQGDRPDQGNGTHGINGSAPIPPTSGPHS</sequence>
<dbReference type="AlphaFoldDB" id="A0AB39VKW9"/>
<evidence type="ECO:0000313" key="3">
    <source>
        <dbReference type="EMBL" id="XDU71055.1"/>
    </source>
</evidence>
<proteinExistence type="predicted"/>
<feature type="region of interest" description="Disordered" evidence="1">
    <location>
        <begin position="68"/>
        <end position="129"/>
    </location>
</feature>
<dbReference type="EMBL" id="CP165628">
    <property type="protein sequence ID" value="XDU71055.1"/>
    <property type="molecule type" value="Genomic_DNA"/>
</dbReference>
<gene>
    <name evidence="3" type="ORF">AB3G37_15995</name>
</gene>
<protein>
    <submittedName>
        <fullName evidence="3">DUF2502 domain-containing protein</fullName>
    </submittedName>
</protein>
<feature type="compositionally biased region" description="Basic and acidic residues" evidence="1">
    <location>
        <begin position="68"/>
        <end position="84"/>
    </location>
</feature>
<name>A0AB39VKW9_9GAMM</name>
<dbReference type="InterPro" id="IPR019638">
    <property type="entry name" value="DUF2502"/>
</dbReference>
<feature type="chain" id="PRO_5044210841" evidence="2">
    <location>
        <begin position="26"/>
        <end position="129"/>
    </location>
</feature>
<dbReference type="Pfam" id="PF10697">
    <property type="entry name" value="DUF2502"/>
    <property type="match status" value="1"/>
</dbReference>
<feature type="compositionally biased region" description="Pro residues" evidence="1">
    <location>
        <begin position="120"/>
        <end position="129"/>
    </location>
</feature>
<dbReference type="RefSeq" id="WP_369788445.1">
    <property type="nucleotide sequence ID" value="NZ_CP165628.1"/>
</dbReference>
<feature type="signal peptide" evidence="2">
    <location>
        <begin position="1"/>
        <end position="25"/>
    </location>
</feature>